<dbReference type="SUPFAM" id="SSF55811">
    <property type="entry name" value="Nudix"/>
    <property type="match status" value="1"/>
</dbReference>
<evidence type="ECO:0000256" key="2">
    <source>
        <dbReference type="ARBA" id="ARBA00022801"/>
    </source>
</evidence>
<dbReference type="EMBL" id="CP125360">
    <property type="protein sequence ID" value="WHM79751.1"/>
    <property type="molecule type" value="Genomic_DNA"/>
</dbReference>
<evidence type="ECO:0000313" key="5">
    <source>
        <dbReference type="Proteomes" id="UP001237475"/>
    </source>
</evidence>
<keyword evidence="2 4" id="KW-0378">Hydrolase</keyword>
<reference evidence="4" key="1">
    <citation type="submission" date="2023-04" db="EMBL/GenBank/DDBJ databases">
        <title>Complete genomes of S. dygalactiae subsp equisimilis isolates causing bacteremia in cancer patients.</title>
        <authorList>
            <person name="Anand S."/>
            <person name="Arias J."/>
            <person name="Delafuente J."/>
            <person name="Elgamal H."/>
            <person name="Prevost T."/>
            <person name="Liu X."/>
            <person name="Kalia A."/>
        </authorList>
    </citation>
    <scope>NUCLEOTIDE SEQUENCE</scope>
    <source>
        <strain evidence="4">UT_120444</strain>
    </source>
</reference>
<gene>
    <name evidence="4" type="ORF">OPT59_03365</name>
</gene>
<dbReference type="Pfam" id="PF00293">
    <property type="entry name" value="NUDIX"/>
    <property type="match status" value="1"/>
</dbReference>
<dbReference type="InterPro" id="IPR015797">
    <property type="entry name" value="NUDIX_hydrolase-like_dom_sf"/>
</dbReference>
<organism evidence="4 5">
    <name type="scientific">Streptococcus dysgalactiae subsp. equisimilis</name>
    <name type="common">Streptococcus equisimilis</name>
    <dbReference type="NCBI Taxonomy" id="119602"/>
    <lineage>
        <taxon>Bacteria</taxon>
        <taxon>Bacillati</taxon>
        <taxon>Bacillota</taxon>
        <taxon>Bacilli</taxon>
        <taxon>Lactobacillales</taxon>
        <taxon>Streptococcaceae</taxon>
        <taxon>Streptococcus</taxon>
    </lineage>
</organism>
<name>A0AB38Y2V7_STREQ</name>
<comment type="cofactor">
    <cofactor evidence="1">
        <name>Mg(2+)</name>
        <dbReference type="ChEBI" id="CHEBI:18420"/>
    </cofactor>
</comment>
<evidence type="ECO:0000256" key="1">
    <source>
        <dbReference type="ARBA" id="ARBA00001946"/>
    </source>
</evidence>
<dbReference type="Pfam" id="PF12535">
    <property type="entry name" value="Nudix_N"/>
    <property type="match status" value="1"/>
</dbReference>
<dbReference type="Gene3D" id="6.10.250.1120">
    <property type="match status" value="1"/>
</dbReference>
<dbReference type="AlphaFoldDB" id="A0AB38Y2V7"/>
<sequence>MTSTDILISLQQLIALTNTGLAFSQNQFDQERYEAIHLQLDHLLNQVSSLDQTEITELLKPTNAYVTPLVDTRAVLIHHHKLCLVQDRHSQEWSLPGGFAEVGLSAKENIIKEVYEETGYHVLVKRLLAIYETNRHQPQSKHFYKLIFECDIIDGEFKPNLEVSQLDFFDCHQLPALSLKRNTKVQLQQCFDVAIHQKQTIID</sequence>
<evidence type="ECO:0000313" key="4">
    <source>
        <dbReference type="EMBL" id="WHM79751.1"/>
    </source>
</evidence>
<dbReference type="GO" id="GO:0016787">
    <property type="term" value="F:hydrolase activity"/>
    <property type="evidence" value="ECO:0007669"/>
    <property type="project" value="UniProtKB-KW"/>
</dbReference>
<dbReference type="Gene3D" id="3.90.79.10">
    <property type="entry name" value="Nucleoside Triphosphate Pyrophosphohydrolase"/>
    <property type="match status" value="1"/>
</dbReference>
<evidence type="ECO:0000259" key="3">
    <source>
        <dbReference type="PROSITE" id="PS51462"/>
    </source>
</evidence>
<dbReference type="RefSeq" id="WP_015016795.1">
    <property type="nucleotide sequence ID" value="NZ_BLBI01000024.1"/>
</dbReference>
<dbReference type="PANTHER" id="PTHR43046">
    <property type="entry name" value="GDP-MANNOSE MANNOSYL HYDROLASE"/>
    <property type="match status" value="1"/>
</dbReference>
<dbReference type="CDD" id="cd18891">
    <property type="entry name" value="NUDIX_UDP-X_diphosphatase"/>
    <property type="match status" value="1"/>
</dbReference>
<proteinExistence type="predicted"/>
<dbReference type="PROSITE" id="PS51462">
    <property type="entry name" value="NUDIX"/>
    <property type="match status" value="1"/>
</dbReference>
<feature type="domain" description="Nudix hydrolase" evidence="3">
    <location>
        <begin position="68"/>
        <end position="191"/>
    </location>
</feature>
<accession>A0AB38Y2V7</accession>
<protein>
    <submittedName>
        <fullName evidence="4">NUDIX hydrolase N-terminal domain-containing protein</fullName>
    </submittedName>
</protein>
<dbReference type="PANTHER" id="PTHR43046:SF16">
    <property type="entry name" value="ADP-RIBOSE PYROPHOSPHATASE YJHB-RELATED"/>
    <property type="match status" value="1"/>
</dbReference>
<dbReference type="InterPro" id="IPR059176">
    <property type="entry name" value="UDP-X_N"/>
</dbReference>
<dbReference type="Proteomes" id="UP001237475">
    <property type="component" value="Chromosome"/>
</dbReference>
<dbReference type="InterPro" id="IPR000086">
    <property type="entry name" value="NUDIX_hydrolase_dom"/>
</dbReference>